<sequence length="148" mass="15677">MIELLVLLLLLIATSNIQCPHFNGGTIFWKPVNNTDLTAPIQVSITQNYVWVSPDVSCPSVGALVNLSSKAGSPPTSLSCTANCVTSGGYVAPLINPYCTSVSAPLGLIYSQRTDIVNLDANDSFTVAFVSNGSYRSLYGNNTATNWA</sequence>
<feature type="signal peptide" evidence="1">
    <location>
        <begin position="1"/>
        <end position="17"/>
    </location>
</feature>
<keyword evidence="4" id="KW-1185">Reference proteome</keyword>
<dbReference type="AlphaFoldDB" id="A0A816CW11"/>
<proteinExistence type="predicted"/>
<dbReference type="OrthoDB" id="10063988at2759"/>
<comment type="caution">
    <text evidence="2">The sequence shown here is derived from an EMBL/GenBank/DDBJ whole genome shotgun (WGS) entry which is preliminary data.</text>
</comment>
<dbReference type="Proteomes" id="UP000663829">
    <property type="component" value="Unassembled WGS sequence"/>
</dbReference>
<evidence type="ECO:0000313" key="2">
    <source>
        <dbReference type="EMBL" id="CAF1626241.1"/>
    </source>
</evidence>
<name>A0A816CW11_9BILA</name>
<dbReference type="EMBL" id="CAJNOQ010042168">
    <property type="protein sequence ID" value="CAF1626241.1"/>
    <property type="molecule type" value="Genomic_DNA"/>
</dbReference>
<protein>
    <submittedName>
        <fullName evidence="2">Uncharacterized protein</fullName>
    </submittedName>
</protein>
<gene>
    <name evidence="2" type="ORF">GPM918_LOCUS44047</name>
    <name evidence="3" type="ORF">SRO942_LOCUS45735</name>
</gene>
<dbReference type="EMBL" id="CAJOBC010109673">
    <property type="protein sequence ID" value="CAF4520299.1"/>
    <property type="molecule type" value="Genomic_DNA"/>
</dbReference>
<evidence type="ECO:0000313" key="4">
    <source>
        <dbReference type="Proteomes" id="UP000663829"/>
    </source>
</evidence>
<feature type="chain" id="PRO_5036229845" evidence="1">
    <location>
        <begin position="18"/>
        <end position="148"/>
    </location>
</feature>
<evidence type="ECO:0000256" key="1">
    <source>
        <dbReference type="SAM" id="SignalP"/>
    </source>
</evidence>
<feature type="non-terminal residue" evidence="2">
    <location>
        <position position="148"/>
    </location>
</feature>
<keyword evidence="1" id="KW-0732">Signal</keyword>
<reference evidence="2" key="1">
    <citation type="submission" date="2021-02" db="EMBL/GenBank/DDBJ databases">
        <authorList>
            <person name="Nowell W R."/>
        </authorList>
    </citation>
    <scope>NUCLEOTIDE SEQUENCE</scope>
</reference>
<organism evidence="2 4">
    <name type="scientific">Didymodactylos carnosus</name>
    <dbReference type="NCBI Taxonomy" id="1234261"/>
    <lineage>
        <taxon>Eukaryota</taxon>
        <taxon>Metazoa</taxon>
        <taxon>Spiralia</taxon>
        <taxon>Gnathifera</taxon>
        <taxon>Rotifera</taxon>
        <taxon>Eurotatoria</taxon>
        <taxon>Bdelloidea</taxon>
        <taxon>Philodinida</taxon>
        <taxon>Philodinidae</taxon>
        <taxon>Didymodactylos</taxon>
    </lineage>
</organism>
<accession>A0A816CW11</accession>
<dbReference type="Proteomes" id="UP000681722">
    <property type="component" value="Unassembled WGS sequence"/>
</dbReference>
<evidence type="ECO:0000313" key="3">
    <source>
        <dbReference type="EMBL" id="CAF4520299.1"/>
    </source>
</evidence>